<comment type="caution">
    <text evidence="2">The sequence shown here is derived from an EMBL/GenBank/DDBJ whole genome shotgun (WGS) entry which is preliminary data.</text>
</comment>
<keyword evidence="3" id="KW-1185">Reference proteome</keyword>
<feature type="transmembrane region" description="Helical" evidence="1">
    <location>
        <begin position="30"/>
        <end position="50"/>
    </location>
</feature>
<reference evidence="2" key="1">
    <citation type="submission" date="2023-05" db="EMBL/GenBank/DDBJ databases">
        <authorList>
            <person name="Stuckert A."/>
        </authorList>
    </citation>
    <scope>NUCLEOTIDE SEQUENCE</scope>
</reference>
<protein>
    <recommendedName>
        <fullName evidence="4">NADH dehydrogenase subunit 1</fullName>
    </recommendedName>
</protein>
<gene>
    <name evidence="2" type="ORF">SPARVUS_LOCUS13148091</name>
</gene>
<accession>A0ABN9G1D5</accession>
<keyword evidence="1" id="KW-1133">Transmembrane helix</keyword>
<dbReference type="Proteomes" id="UP001162483">
    <property type="component" value="Unassembled WGS sequence"/>
</dbReference>
<evidence type="ECO:0008006" key="4">
    <source>
        <dbReference type="Google" id="ProtNLM"/>
    </source>
</evidence>
<proteinExistence type="predicted"/>
<feature type="non-terminal residue" evidence="2">
    <location>
        <position position="51"/>
    </location>
</feature>
<organism evidence="2 3">
    <name type="scientific">Staurois parvus</name>
    <dbReference type="NCBI Taxonomy" id="386267"/>
    <lineage>
        <taxon>Eukaryota</taxon>
        <taxon>Metazoa</taxon>
        <taxon>Chordata</taxon>
        <taxon>Craniata</taxon>
        <taxon>Vertebrata</taxon>
        <taxon>Euteleostomi</taxon>
        <taxon>Amphibia</taxon>
        <taxon>Batrachia</taxon>
        <taxon>Anura</taxon>
        <taxon>Neobatrachia</taxon>
        <taxon>Ranoidea</taxon>
        <taxon>Ranidae</taxon>
        <taxon>Staurois</taxon>
    </lineage>
</organism>
<evidence type="ECO:0000313" key="2">
    <source>
        <dbReference type="EMBL" id="CAI9602513.1"/>
    </source>
</evidence>
<evidence type="ECO:0000313" key="3">
    <source>
        <dbReference type="Proteomes" id="UP001162483"/>
    </source>
</evidence>
<name>A0ABN9G1D5_9NEOB</name>
<keyword evidence="1" id="KW-0812">Transmembrane</keyword>
<evidence type="ECO:0000256" key="1">
    <source>
        <dbReference type="SAM" id="Phobius"/>
    </source>
</evidence>
<sequence>MPASGFCVLVPVTSGRTGGKFLKFKKNVIFFLNEFYICFVLCPACILTVLS</sequence>
<dbReference type="EMBL" id="CATNWA010017699">
    <property type="protein sequence ID" value="CAI9602513.1"/>
    <property type="molecule type" value="Genomic_DNA"/>
</dbReference>
<keyword evidence="1" id="KW-0472">Membrane</keyword>